<dbReference type="AlphaFoldDB" id="J3NAL6"/>
<protein>
    <submittedName>
        <fullName evidence="1">Uncharacterized protein</fullName>
    </submittedName>
</protein>
<name>J3NAL6_ORYBR</name>
<dbReference type="HOGENOM" id="CLU_2609846_0_0_1"/>
<dbReference type="Proteomes" id="UP000006038">
    <property type="component" value="Chromosome 12"/>
</dbReference>
<sequence length="79" mass="8624">MMIGGKEKDMLAFLSTVTGDGSLRKEQSSVHSVVHRPGHSSGDLEQQQKNLHIHFHLCCASCDMCVCALAFTKLGHSLK</sequence>
<dbReference type="Gramene" id="OB12G10240.1">
    <property type="protein sequence ID" value="OB12G10240.1"/>
    <property type="gene ID" value="OB12G10240"/>
</dbReference>
<reference evidence="1" key="2">
    <citation type="submission" date="2013-04" db="UniProtKB">
        <authorList>
            <consortium name="EnsemblPlants"/>
        </authorList>
    </citation>
    <scope>IDENTIFICATION</scope>
</reference>
<evidence type="ECO:0000313" key="1">
    <source>
        <dbReference type="EnsemblPlants" id="OB12G10240.1"/>
    </source>
</evidence>
<keyword evidence="2" id="KW-1185">Reference proteome</keyword>
<reference evidence="1" key="1">
    <citation type="journal article" date="2013" name="Nat. Commun.">
        <title>Whole-genome sequencing of Oryza brachyantha reveals mechanisms underlying Oryza genome evolution.</title>
        <authorList>
            <person name="Chen J."/>
            <person name="Huang Q."/>
            <person name="Gao D."/>
            <person name="Wang J."/>
            <person name="Lang Y."/>
            <person name="Liu T."/>
            <person name="Li B."/>
            <person name="Bai Z."/>
            <person name="Luis Goicoechea J."/>
            <person name="Liang C."/>
            <person name="Chen C."/>
            <person name="Zhang W."/>
            <person name="Sun S."/>
            <person name="Liao Y."/>
            <person name="Zhang X."/>
            <person name="Yang L."/>
            <person name="Song C."/>
            <person name="Wang M."/>
            <person name="Shi J."/>
            <person name="Liu G."/>
            <person name="Liu J."/>
            <person name="Zhou H."/>
            <person name="Zhou W."/>
            <person name="Yu Q."/>
            <person name="An N."/>
            <person name="Chen Y."/>
            <person name="Cai Q."/>
            <person name="Wang B."/>
            <person name="Liu B."/>
            <person name="Min J."/>
            <person name="Huang Y."/>
            <person name="Wu H."/>
            <person name="Li Z."/>
            <person name="Zhang Y."/>
            <person name="Yin Y."/>
            <person name="Song W."/>
            <person name="Jiang J."/>
            <person name="Jackson S.A."/>
            <person name="Wing R.A."/>
            <person name="Wang J."/>
            <person name="Chen M."/>
        </authorList>
    </citation>
    <scope>NUCLEOTIDE SEQUENCE [LARGE SCALE GENOMIC DNA]</scope>
    <source>
        <strain evidence="1">cv. IRGC 101232</strain>
    </source>
</reference>
<proteinExistence type="predicted"/>
<organism evidence="1">
    <name type="scientific">Oryza brachyantha</name>
    <name type="common">malo sina</name>
    <dbReference type="NCBI Taxonomy" id="4533"/>
    <lineage>
        <taxon>Eukaryota</taxon>
        <taxon>Viridiplantae</taxon>
        <taxon>Streptophyta</taxon>
        <taxon>Embryophyta</taxon>
        <taxon>Tracheophyta</taxon>
        <taxon>Spermatophyta</taxon>
        <taxon>Magnoliopsida</taxon>
        <taxon>Liliopsida</taxon>
        <taxon>Poales</taxon>
        <taxon>Poaceae</taxon>
        <taxon>BOP clade</taxon>
        <taxon>Oryzoideae</taxon>
        <taxon>Oryzeae</taxon>
        <taxon>Oryzinae</taxon>
        <taxon>Oryza</taxon>
    </lineage>
</organism>
<accession>J3NAL6</accession>
<dbReference type="EnsemblPlants" id="OB12G10240.1">
    <property type="protein sequence ID" value="OB12G10240.1"/>
    <property type="gene ID" value="OB12G10240"/>
</dbReference>
<evidence type="ECO:0000313" key="2">
    <source>
        <dbReference type="Proteomes" id="UP000006038"/>
    </source>
</evidence>